<comment type="catalytic activity">
    <reaction evidence="12">
        <text>K(+)(in) = K(+)(out)</text>
        <dbReference type="Rhea" id="RHEA:29463"/>
        <dbReference type="ChEBI" id="CHEBI:29103"/>
    </reaction>
</comment>
<keyword evidence="3" id="KW-0813">Transport</keyword>
<evidence type="ECO:0000256" key="13">
    <source>
        <dbReference type="SAM" id="Phobius"/>
    </source>
</evidence>
<sequence length="189" mass="20295">MALADGVFAIALTLLVLDLSIGPGLSDEEYHDALRELLPNLGAYAISLIVLAGFWRENRMLFHGVRQVDAQVITLTLLGLGLAALVPFPTVLVAEYGHESISVVIYSAVVAALGAVHLALLLVIARRPWLSGDEKPLRDVRISALEMGSTVAVFVVTIPLALAVGPAAMWWWLVLIPVKVWLGRRSTAG</sequence>
<evidence type="ECO:0000256" key="7">
    <source>
        <dbReference type="ARBA" id="ARBA00022958"/>
    </source>
</evidence>
<dbReference type="PANTHER" id="PTHR31462">
    <property type="entry name" value="ENDOSOMAL/LYSOSOMAL POTASSIUM CHANNEL TMEM175"/>
    <property type="match status" value="1"/>
</dbReference>
<feature type="transmembrane region" description="Helical" evidence="13">
    <location>
        <begin position="36"/>
        <end position="55"/>
    </location>
</feature>
<evidence type="ECO:0000256" key="1">
    <source>
        <dbReference type="ARBA" id="ARBA00004141"/>
    </source>
</evidence>
<accession>A0ABT7J4S4</accession>
<comment type="similarity">
    <text evidence="2">Belongs to the TMEM175 family.</text>
</comment>
<dbReference type="Pfam" id="PF06736">
    <property type="entry name" value="TMEM175"/>
    <property type="match status" value="1"/>
</dbReference>
<protein>
    <submittedName>
        <fullName evidence="14">TMEM175 family protein</fullName>
    </submittedName>
</protein>
<evidence type="ECO:0000313" key="14">
    <source>
        <dbReference type="EMBL" id="MDL2079867.1"/>
    </source>
</evidence>
<comment type="subcellular location">
    <subcellularLocation>
        <location evidence="1">Membrane</location>
        <topology evidence="1">Multi-pass membrane protein</topology>
    </subcellularLocation>
</comment>
<dbReference type="RefSeq" id="WP_261720686.1">
    <property type="nucleotide sequence ID" value="NZ_JASJUS010000027.1"/>
</dbReference>
<evidence type="ECO:0000256" key="5">
    <source>
        <dbReference type="ARBA" id="ARBA00022692"/>
    </source>
</evidence>
<evidence type="ECO:0000256" key="9">
    <source>
        <dbReference type="ARBA" id="ARBA00023065"/>
    </source>
</evidence>
<organism evidence="14 15">
    <name type="scientific">Streptomyces fuscus</name>
    <dbReference type="NCBI Taxonomy" id="3048495"/>
    <lineage>
        <taxon>Bacteria</taxon>
        <taxon>Bacillati</taxon>
        <taxon>Actinomycetota</taxon>
        <taxon>Actinomycetes</taxon>
        <taxon>Kitasatosporales</taxon>
        <taxon>Streptomycetaceae</taxon>
        <taxon>Streptomyces</taxon>
    </lineage>
</organism>
<keyword evidence="9" id="KW-0406">Ion transport</keyword>
<keyword evidence="4" id="KW-0633">Potassium transport</keyword>
<feature type="transmembrane region" description="Helical" evidence="13">
    <location>
        <begin position="103"/>
        <end position="124"/>
    </location>
</feature>
<gene>
    <name evidence="14" type="ORF">QNN03_25840</name>
</gene>
<evidence type="ECO:0000256" key="4">
    <source>
        <dbReference type="ARBA" id="ARBA00022538"/>
    </source>
</evidence>
<keyword evidence="10 13" id="KW-0472">Membrane</keyword>
<evidence type="ECO:0000256" key="3">
    <source>
        <dbReference type="ARBA" id="ARBA00022448"/>
    </source>
</evidence>
<evidence type="ECO:0000256" key="10">
    <source>
        <dbReference type="ARBA" id="ARBA00023136"/>
    </source>
</evidence>
<dbReference type="InterPro" id="IPR010617">
    <property type="entry name" value="TMEM175-like"/>
</dbReference>
<evidence type="ECO:0000256" key="12">
    <source>
        <dbReference type="ARBA" id="ARBA00034430"/>
    </source>
</evidence>
<keyword evidence="5 13" id="KW-0812">Transmembrane</keyword>
<dbReference type="PANTHER" id="PTHR31462:SF5">
    <property type="entry name" value="ENDOSOMAL_LYSOSOMAL PROTON CHANNEL TMEM175"/>
    <property type="match status" value="1"/>
</dbReference>
<dbReference type="Proteomes" id="UP001241926">
    <property type="component" value="Unassembled WGS sequence"/>
</dbReference>
<keyword evidence="7" id="KW-0630">Potassium</keyword>
<evidence type="ECO:0000313" key="15">
    <source>
        <dbReference type="Proteomes" id="UP001241926"/>
    </source>
</evidence>
<keyword evidence="6" id="KW-0631">Potassium channel</keyword>
<comment type="caution">
    <text evidence="14">The sequence shown here is derived from an EMBL/GenBank/DDBJ whole genome shotgun (WGS) entry which is preliminary data.</text>
</comment>
<evidence type="ECO:0000256" key="2">
    <source>
        <dbReference type="ARBA" id="ARBA00006920"/>
    </source>
</evidence>
<evidence type="ECO:0000256" key="11">
    <source>
        <dbReference type="ARBA" id="ARBA00023303"/>
    </source>
</evidence>
<keyword evidence="15" id="KW-1185">Reference proteome</keyword>
<reference evidence="14 15" key="1">
    <citation type="submission" date="2023-05" db="EMBL/GenBank/DDBJ databases">
        <title>Streptomyces fuscus sp. nov., a brown-black pigment producing actinomyces isolated from dry sand of Sea duck farm.</title>
        <authorList>
            <person name="Xie J."/>
            <person name="Shen N."/>
        </authorList>
    </citation>
    <scope>NUCLEOTIDE SEQUENCE [LARGE SCALE GENOMIC DNA]</scope>
    <source>
        <strain evidence="14 15">GXMU-J15</strain>
    </source>
</reference>
<proteinExistence type="inferred from homology"/>
<feature type="transmembrane region" description="Helical" evidence="13">
    <location>
        <begin position="145"/>
        <end position="173"/>
    </location>
</feature>
<name>A0ABT7J4S4_9ACTN</name>
<keyword evidence="8 13" id="KW-1133">Transmembrane helix</keyword>
<dbReference type="EMBL" id="JASJUS010000027">
    <property type="protein sequence ID" value="MDL2079867.1"/>
    <property type="molecule type" value="Genomic_DNA"/>
</dbReference>
<evidence type="ECO:0000256" key="8">
    <source>
        <dbReference type="ARBA" id="ARBA00022989"/>
    </source>
</evidence>
<keyword evidence="11" id="KW-0407">Ion channel</keyword>
<feature type="transmembrane region" description="Helical" evidence="13">
    <location>
        <begin position="75"/>
        <end position="97"/>
    </location>
</feature>
<evidence type="ECO:0000256" key="6">
    <source>
        <dbReference type="ARBA" id="ARBA00022826"/>
    </source>
</evidence>